<evidence type="ECO:0000313" key="2">
    <source>
        <dbReference type="Proteomes" id="UP000805193"/>
    </source>
</evidence>
<comment type="caution">
    <text evidence="1">The sequence shown here is derived from an EMBL/GenBank/DDBJ whole genome shotgun (WGS) entry which is preliminary data.</text>
</comment>
<accession>A0AC60PEI9</accession>
<dbReference type="Proteomes" id="UP000805193">
    <property type="component" value="Unassembled WGS sequence"/>
</dbReference>
<evidence type="ECO:0000313" key="1">
    <source>
        <dbReference type="EMBL" id="KAG0418092.1"/>
    </source>
</evidence>
<reference evidence="1 2" key="1">
    <citation type="journal article" date="2020" name="Cell">
        <title>Large-Scale Comparative Analyses of Tick Genomes Elucidate Their Genetic Diversity and Vector Capacities.</title>
        <authorList>
            <consortium name="Tick Genome and Microbiome Consortium (TIGMIC)"/>
            <person name="Jia N."/>
            <person name="Wang J."/>
            <person name="Shi W."/>
            <person name="Du L."/>
            <person name="Sun Y."/>
            <person name="Zhan W."/>
            <person name="Jiang J.F."/>
            <person name="Wang Q."/>
            <person name="Zhang B."/>
            <person name="Ji P."/>
            <person name="Bell-Sakyi L."/>
            <person name="Cui X.M."/>
            <person name="Yuan T.T."/>
            <person name="Jiang B.G."/>
            <person name="Yang W.F."/>
            <person name="Lam T.T."/>
            <person name="Chang Q.C."/>
            <person name="Ding S.J."/>
            <person name="Wang X.J."/>
            <person name="Zhu J.G."/>
            <person name="Ruan X.D."/>
            <person name="Zhao L."/>
            <person name="Wei J.T."/>
            <person name="Ye R.Z."/>
            <person name="Que T.C."/>
            <person name="Du C.H."/>
            <person name="Zhou Y.H."/>
            <person name="Cheng J.X."/>
            <person name="Dai P.F."/>
            <person name="Guo W.B."/>
            <person name="Han X.H."/>
            <person name="Huang E.J."/>
            <person name="Li L.F."/>
            <person name="Wei W."/>
            <person name="Gao Y.C."/>
            <person name="Liu J.Z."/>
            <person name="Shao H.Z."/>
            <person name="Wang X."/>
            <person name="Wang C.C."/>
            <person name="Yang T.C."/>
            <person name="Huo Q.B."/>
            <person name="Li W."/>
            <person name="Chen H.Y."/>
            <person name="Chen S.E."/>
            <person name="Zhou L.G."/>
            <person name="Ni X.B."/>
            <person name="Tian J.H."/>
            <person name="Sheng Y."/>
            <person name="Liu T."/>
            <person name="Pan Y.S."/>
            <person name="Xia L.Y."/>
            <person name="Li J."/>
            <person name="Zhao F."/>
            <person name="Cao W.C."/>
        </authorList>
    </citation>
    <scope>NUCLEOTIDE SEQUENCE [LARGE SCALE GENOMIC DNA]</scope>
    <source>
        <strain evidence="1">Iper-2018</strain>
    </source>
</reference>
<dbReference type="EMBL" id="JABSTQ010010767">
    <property type="protein sequence ID" value="KAG0418092.1"/>
    <property type="molecule type" value="Genomic_DNA"/>
</dbReference>
<sequence length="206" mass="22252">MIIFRSVSNCLVRPISIFQATSSAATAGSPGSRIWPTPPGTTTSGESCGTSSATSRWPTVQRVPSSKVARLSAKELNCPEDHEKPKFENSRPDAKVDSLTMTTVASPDEGDILEHRDDRNQIEKEDSEEALASEALTDATATTQTMKNEIDLVLSQRKVMQKQAAHSRKANRNSSASLVGWSITLQLFFAVVASGMTTAGFLVRHS</sequence>
<protein>
    <submittedName>
        <fullName evidence="1">Uncharacterized protein</fullName>
    </submittedName>
</protein>
<keyword evidence="2" id="KW-1185">Reference proteome</keyword>
<name>A0AC60PEI9_IXOPE</name>
<gene>
    <name evidence="1" type="ORF">HPB47_005135</name>
</gene>
<organism evidence="1 2">
    <name type="scientific">Ixodes persulcatus</name>
    <name type="common">Taiga tick</name>
    <dbReference type="NCBI Taxonomy" id="34615"/>
    <lineage>
        <taxon>Eukaryota</taxon>
        <taxon>Metazoa</taxon>
        <taxon>Ecdysozoa</taxon>
        <taxon>Arthropoda</taxon>
        <taxon>Chelicerata</taxon>
        <taxon>Arachnida</taxon>
        <taxon>Acari</taxon>
        <taxon>Parasitiformes</taxon>
        <taxon>Ixodida</taxon>
        <taxon>Ixodoidea</taxon>
        <taxon>Ixodidae</taxon>
        <taxon>Ixodinae</taxon>
        <taxon>Ixodes</taxon>
    </lineage>
</organism>
<proteinExistence type="predicted"/>